<dbReference type="InterPro" id="IPR002035">
    <property type="entry name" value="VWF_A"/>
</dbReference>
<dbReference type="PROSITE" id="PS50026">
    <property type="entry name" value="EGF_3"/>
    <property type="match status" value="1"/>
</dbReference>
<dbReference type="PROSITE" id="PS01186">
    <property type="entry name" value="EGF_2"/>
    <property type="match status" value="1"/>
</dbReference>
<accession>A0ABN7T777</accession>
<evidence type="ECO:0000256" key="1">
    <source>
        <dbReference type="PROSITE-ProRule" id="PRU00076"/>
    </source>
</evidence>
<evidence type="ECO:0000313" key="6">
    <source>
        <dbReference type="Proteomes" id="UP001158576"/>
    </source>
</evidence>
<dbReference type="PROSITE" id="PS00022">
    <property type="entry name" value="EGF_1"/>
    <property type="match status" value="1"/>
</dbReference>
<evidence type="ECO:0000256" key="2">
    <source>
        <dbReference type="SAM" id="MobiDB-lite"/>
    </source>
</evidence>
<dbReference type="EMBL" id="OU015567">
    <property type="protein sequence ID" value="CAG5111211.1"/>
    <property type="molecule type" value="Genomic_DNA"/>
</dbReference>
<feature type="domain" description="EGF-like" evidence="3">
    <location>
        <begin position="157"/>
        <end position="194"/>
    </location>
</feature>
<protein>
    <submittedName>
        <fullName evidence="5">Oidioi.mRNA.OKI2018_I69.chr2.g5541.t1.cds</fullName>
    </submittedName>
</protein>
<feature type="disulfide bond" evidence="1">
    <location>
        <begin position="184"/>
        <end position="193"/>
    </location>
</feature>
<dbReference type="PROSITE" id="PS50234">
    <property type="entry name" value="VWFA"/>
    <property type="match status" value="1"/>
</dbReference>
<dbReference type="Pfam" id="PF00092">
    <property type="entry name" value="VWA"/>
    <property type="match status" value="1"/>
</dbReference>
<dbReference type="Proteomes" id="UP001158576">
    <property type="component" value="Chromosome 2"/>
</dbReference>
<dbReference type="InterPro" id="IPR000742">
    <property type="entry name" value="EGF"/>
</dbReference>
<gene>
    <name evidence="5" type="ORF">OKIOD_LOCUS14306</name>
</gene>
<dbReference type="SMART" id="SM00181">
    <property type="entry name" value="EGF"/>
    <property type="match status" value="1"/>
</dbReference>
<name>A0ABN7T777_OIKDI</name>
<dbReference type="SMART" id="SM00327">
    <property type="entry name" value="VWA"/>
    <property type="match status" value="1"/>
</dbReference>
<keyword evidence="6" id="KW-1185">Reference proteome</keyword>
<proteinExistence type="predicted"/>
<dbReference type="CDD" id="cd00198">
    <property type="entry name" value="vWFA"/>
    <property type="match status" value="1"/>
</dbReference>
<reference evidence="5 6" key="1">
    <citation type="submission" date="2021-04" db="EMBL/GenBank/DDBJ databases">
        <authorList>
            <person name="Bliznina A."/>
        </authorList>
    </citation>
    <scope>NUCLEOTIDE SEQUENCE [LARGE SCALE GENOMIC DNA]</scope>
</reference>
<keyword evidence="1" id="KW-1015">Disulfide bond</keyword>
<sequence length="450" mass="48157">MGAISDSARIIGYPGTAESCDPDNVEYIANYIPEENKFVCDESENTSCENQACLCDVEVAQQMFNSFTTVDDSFINANGFDHAASCVPTSNAGKRDLECCGTFPHRWTYNTDARECCSGVISALGTCSDYNPPDITVEPPTDPPTDPPTTTTTSTTASNPCENVTCSNYGTCYVDAYSQPYCICDDGWMGDNCATQVSNYFGAKTTCTENDGRRDLAILLDVSGKTNRKTDVFEFVKKIRQSIDLASVKVSLTTFANSDEEVIFPAKFVSAAEIDSSVDGLKWGGDKTKTMLGLNTAARSLDTDDAIADMILVISDGWESGNIEGALGAASKAASAGVTVVAAAVATPSTRTKTQDLLEPEVDFLGSLTQDVAGNVFQLRPDAVDAAVSSFMELFNALQNCQISSNAAKDAARVYLASKVEIPTKEAFNLQSTGSMIDFFGYLPDWAQKS</sequence>
<comment type="caution">
    <text evidence="1">Lacks conserved residue(s) required for the propagation of feature annotation.</text>
</comment>
<dbReference type="SUPFAM" id="SSF53300">
    <property type="entry name" value="vWA-like"/>
    <property type="match status" value="1"/>
</dbReference>
<dbReference type="SUPFAM" id="SSF57196">
    <property type="entry name" value="EGF/Laminin"/>
    <property type="match status" value="1"/>
</dbReference>
<keyword evidence="1" id="KW-0245">EGF-like domain</keyword>
<dbReference type="Gene3D" id="2.10.25.10">
    <property type="entry name" value="Laminin"/>
    <property type="match status" value="1"/>
</dbReference>
<evidence type="ECO:0000259" key="3">
    <source>
        <dbReference type="PROSITE" id="PS50026"/>
    </source>
</evidence>
<dbReference type="Gene3D" id="3.40.50.410">
    <property type="entry name" value="von Willebrand factor, type A domain"/>
    <property type="match status" value="1"/>
</dbReference>
<feature type="domain" description="VWFA" evidence="4">
    <location>
        <begin position="215"/>
        <end position="398"/>
    </location>
</feature>
<dbReference type="InterPro" id="IPR036465">
    <property type="entry name" value="vWFA_dom_sf"/>
</dbReference>
<organism evidence="5 6">
    <name type="scientific">Oikopleura dioica</name>
    <name type="common">Tunicate</name>
    <dbReference type="NCBI Taxonomy" id="34765"/>
    <lineage>
        <taxon>Eukaryota</taxon>
        <taxon>Metazoa</taxon>
        <taxon>Chordata</taxon>
        <taxon>Tunicata</taxon>
        <taxon>Appendicularia</taxon>
        <taxon>Copelata</taxon>
        <taxon>Oikopleuridae</taxon>
        <taxon>Oikopleura</taxon>
    </lineage>
</organism>
<evidence type="ECO:0000259" key="4">
    <source>
        <dbReference type="PROSITE" id="PS50234"/>
    </source>
</evidence>
<evidence type="ECO:0000313" key="5">
    <source>
        <dbReference type="EMBL" id="CAG5111211.1"/>
    </source>
</evidence>
<feature type="region of interest" description="Disordered" evidence="2">
    <location>
        <begin position="133"/>
        <end position="154"/>
    </location>
</feature>